<accession>A0A0K0DJM6</accession>
<proteinExistence type="predicted"/>
<reference evidence="1" key="1">
    <citation type="submission" date="2012-09" db="EMBL/GenBank/DDBJ databases">
        <authorList>
            <person name="Martin A.A."/>
        </authorList>
    </citation>
    <scope>NUCLEOTIDE SEQUENCE</scope>
</reference>
<evidence type="ECO:0000313" key="2">
    <source>
        <dbReference type="WBParaSite" id="ACAC_0001162401-mRNA-1"/>
    </source>
</evidence>
<name>A0A0K0DJM6_ANGCA</name>
<evidence type="ECO:0000313" key="1">
    <source>
        <dbReference type="Proteomes" id="UP000035642"/>
    </source>
</evidence>
<organism evidence="1 2">
    <name type="scientific">Angiostrongylus cantonensis</name>
    <name type="common">Rat lungworm</name>
    <dbReference type="NCBI Taxonomy" id="6313"/>
    <lineage>
        <taxon>Eukaryota</taxon>
        <taxon>Metazoa</taxon>
        <taxon>Ecdysozoa</taxon>
        <taxon>Nematoda</taxon>
        <taxon>Chromadorea</taxon>
        <taxon>Rhabditida</taxon>
        <taxon>Rhabditina</taxon>
        <taxon>Rhabditomorpha</taxon>
        <taxon>Strongyloidea</taxon>
        <taxon>Metastrongylidae</taxon>
        <taxon>Angiostrongylus</taxon>
    </lineage>
</organism>
<dbReference type="AlphaFoldDB" id="A0A0K0DJM6"/>
<keyword evidence="1" id="KW-1185">Reference proteome</keyword>
<dbReference type="Proteomes" id="UP000035642">
    <property type="component" value="Unassembled WGS sequence"/>
</dbReference>
<protein>
    <submittedName>
        <fullName evidence="2">Uncharacterized protein</fullName>
    </submittedName>
</protein>
<dbReference type="WBParaSite" id="ACAC_0001162401-mRNA-1">
    <property type="protein sequence ID" value="ACAC_0001162401-mRNA-1"/>
    <property type="gene ID" value="ACAC_0001162401"/>
</dbReference>
<sequence length="78" mass="8580">MDDKVDTVVVAVSAVADKVVDSSVRIAADTIVVVVRQPNIHPCRHSCIVDTHFDLHDTVDTVVAEEHGRQSLSKQFTR</sequence>
<reference evidence="2" key="2">
    <citation type="submission" date="2017-02" db="UniProtKB">
        <authorList>
            <consortium name="WormBaseParasite"/>
        </authorList>
    </citation>
    <scope>IDENTIFICATION</scope>
</reference>